<protein>
    <submittedName>
        <fullName evidence="5">Substrate-binding domain-containing protein</fullName>
    </submittedName>
</protein>
<keyword evidence="6" id="KW-1185">Reference proteome</keyword>
<dbReference type="Gene3D" id="3.40.50.2300">
    <property type="match status" value="2"/>
</dbReference>
<keyword evidence="3" id="KW-0804">Transcription</keyword>
<evidence type="ECO:0000256" key="1">
    <source>
        <dbReference type="ARBA" id="ARBA00023015"/>
    </source>
</evidence>
<name>A0ABT9BNT8_9MICO</name>
<proteinExistence type="predicted"/>
<dbReference type="PRINTS" id="PR00037">
    <property type="entry name" value="HTHLACR"/>
</dbReference>
<dbReference type="Proteomes" id="UP001241072">
    <property type="component" value="Unassembled WGS sequence"/>
</dbReference>
<dbReference type="SUPFAM" id="SSF53822">
    <property type="entry name" value="Periplasmic binding protein-like I"/>
    <property type="match status" value="1"/>
</dbReference>
<keyword evidence="1" id="KW-0805">Transcription regulation</keyword>
<dbReference type="PROSITE" id="PS00894">
    <property type="entry name" value="HTH_DEOR_1"/>
    <property type="match status" value="1"/>
</dbReference>
<dbReference type="InterPro" id="IPR046335">
    <property type="entry name" value="LacI/GalR-like_sensor"/>
</dbReference>
<dbReference type="CDD" id="cd06267">
    <property type="entry name" value="PBP1_LacI_sugar_binding-like"/>
    <property type="match status" value="1"/>
</dbReference>
<dbReference type="PANTHER" id="PTHR30146:SF109">
    <property type="entry name" value="HTH-TYPE TRANSCRIPTIONAL REGULATOR GALS"/>
    <property type="match status" value="1"/>
</dbReference>
<dbReference type="PANTHER" id="PTHR30146">
    <property type="entry name" value="LACI-RELATED TRANSCRIPTIONAL REPRESSOR"/>
    <property type="match status" value="1"/>
</dbReference>
<comment type="caution">
    <text evidence="5">The sequence shown here is derived from an EMBL/GenBank/DDBJ whole genome shotgun (WGS) entry which is preliminary data.</text>
</comment>
<dbReference type="SMART" id="SM00420">
    <property type="entry name" value="HTH_DEOR"/>
    <property type="match status" value="1"/>
</dbReference>
<dbReference type="Pfam" id="PF13377">
    <property type="entry name" value="Peripla_BP_3"/>
    <property type="match status" value="1"/>
</dbReference>
<evidence type="ECO:0000313" key="6">
    <source>
        <dbReference type="Proteomes" id="UP001241072"/>
    </source>
</evidence>
<dbReference type="PROSITE" id="PS51000">
    <property type="entry name" value="HTH_DEOR_2"/>
    <property type="match status" value="1"/>
</dbReference>
<reference evidence="5 6" key="1">
    <citation type="submission" date="2023-07" db="EMBL/GenBank/DDBJ databases">
        <title>Protaetiibacter sp. nov WY-16 isolated from soil.</title>
        <authorList>
            <person name="Liu B."/>
            <person name="Wan Y."/>
        </authorList>
    </citation>
    <scope>NUCLEOTIDE SEQUENCE [LARGE SCALE GENOMIC DNA]</scope>
    <source>
        <strain evidence="5 6">WY-16</strain>
    </source>
</reference>
<evidence type="ECO:0000256" key="2">
    <source>
        <dbReference type="ARBA" id="ARBA00023125"/>
    </source>
</evidence>
<dbReference type="InterPro" id="IPR028082">
    <property type="entry name" value="Peripla_BP_I"/>
</dbReference>
<sequence length="358" mass="39256">MDLKDERLREIAKLIRSRGRVETVALATEMGVSLATIRRDLADLEQRGTIRRVHGGAMLSSRTQQAPQRSDATGEPLTIGMVLPRSGYYYGPVIRGANRAARELGARLLVSIADDSLERELALVQRMIDNGVDGLMISTSGVDYPDGEFRDLILSLPIPVVMLERDPELLFGKGVRLDSVVTSHGDGVQDAVRYLHSSGRSRIALLSPGFYATPEMRRGYLAATEELGLPQLPFLVSKHWSPARTRLPWEVVQELLDDGCDAILIHPEQDAVDALQDCLARGMSIPDDLAIVSYDDELSAFCEVPLTAVAPPKTQVGFQAVQRCVELCTADDDRAAPQRIAVYPELRIRKSTGVAETA</sequence>
<evidence type="ECO:0000313" key="5">
    <source>
        <dbReference type="EMBL" id="MDO7882629.1"/>
    </source>
</evidence>
<dbReference type="SUPFAM" id="SSF46785">
    <property type="entry name" value="Winged helix' DNA-binding domain"/>
    <property type="match status" value="1"/>
</dbReference>
<feature type="domain" description="HTH deoR-type" evidence="4">
    <location>
        <begin position="4"/>
        <end position="59"/>
    </location>
</feature>
<gene>
    <name evidence="5" type="ORF">Q5716_10365</name>
</gene>
<evidence type="ECO:0000259" key="4">
    <source>
        <dbReference type="PROSITE" id="PS51000"/>
    </source>
</evidence>
<organism evidence="5 6">
    <name type="scientific">Antiquaquibacter soli</name>
    <dbReference type="NCBI Taxonomy" id="3064523"/>
    <lineage>
        <taxon>Bacteria</taxon>
        <taxon>Bacillati</taxon>
        <taxon>Actinomycetota</taxon>
        <taxon>Actinomycetes</taxon>
        <taxon>Micrococcales</taxon>
        <taxon>Microbacteriaceae</taxon>
        <taxon>Antiquaquibacter</taxon>
    </lineage>
</organism>
<dbReference type="InterPro" id="IPR018356">
    <property type="entry name" value="Tscrpt_reg_HTH_DeoR_CS"/>
</dbReference>
<keyword evidence="2" id="KW-0238">DNA-binding</keyword>
<dbReference type="Gene3D" id="1.10.10.10">
    <property type="entry name" value="Winged helix-like DNA-binding domain superfamily/Winged helix DNA-binding domain"/>
    <property type="match status" value="1"/>
</dbReference>
<dbReference type="InterPro" id="IPR036390">
    <property type="entry name" value="WH_DNA-bd_sf"/>
</dbReference>
<dbReference type="InterPro" id="IPR001034">
    <property type="entry name" value="DeoR_HTH"/>
</dbReference>
<dbReference type="InterPro" id="IPR036388">
    <property type="entry name" value="WH-like_DNA-bd_sf"/>
</dbReference>
<accession>A0ABT9BNT8</accession>
<evidence type="ECO:0000256" key="3">
    <source>
        <dbReference type="ARBA" id="ARBA00023163"/>
    </source>
</evidence>
<dbReference type="Pfam" id="PF08220">
    <property type="entry name" value="HTH_DeoR"/>
    <property type="match status" value="1"/>
</dbReference>
<dbReference type="EMBL" id="JAUQUB010000002">
    <property type="protein sequence ID" value="MDO7882629.1"/>
    <property type="molecule type" value="Genomic_DNA"/>
</dbReference>